<dbReference type="Pfam" id="PF00106">
    <property type="entry name" value="adh_short"/>
    <property type="match status" value="1"/>
</dbReference>
<dbReference type="InterPro" id="IPR020904">
    <property type="entry name" value="Sc_DH/Rdtase_CS"/>
</dbReference>
<dbReference type="FunCoup" id="A0A1D2VHQ5">
    <property type="interactions" value="531"/>
</dbReference>
<dbReference type="FunFam" id="3.40.50.720:FF:000047">
    <property type="entry name" value="NADP-dependent L-serine/L-allo-threonine dehydrogenase"/>
    <property type="match status" value="1"/>
</dbReference>
<dbReference type="OrthoDB" id="6251714at2759"/>
<evidence type="ECO:0000256" key="3">
    <source>
        <dbReference type="ARBA" id="ARBA00023002"/>
    </source>
</evidence>
<dbReference type="PROSITE" id="PS00061">
    <property type="entry name" value="ADH_SHORT"/>
    <property type="match status" value="1"/>
</dbReference>
<dbReference type="STRING" id="1344418.A0A1D2VHQ5"/>
<keyword evidence="3" id="KW-0560">Oxidoreductase</keyword>
<dbReference type="PRINTS" id="PR00080">
    <property type="entry name" value="SDRFAMILY"/>
</dbReference>
<evidence type="ECO:0000313" key="6">
    <source>
        <dbReference type="Proteomes" id="UP000095038"/>
    </source>
</evidence>
<dbReference type="EMBL" id="KV454480">
    <property type="protein sequence ID" value="ODV61033.1"/>
    <property type="molecule type" value="Genomic_DNA"/>
</dbReference>
<evidence type="ECO:0000256" key="4">
    <source>
        <dbReference type="RuleBase" id="RU000363"/>
    </source>
</evidence>
<dbReference type="GO" id="GO:0016616">
    <property type="term" value="F:oxidoreductase activity, acting on the CH-OH group of donors, NAD or NADP as acceptor"/>
    <property type="evidence" value="ECO:0007669"/>
    <property type="project" value="UniProtKB-ARBA"/>
</dbReference>
<dbReference type="InterPro" id="IPR002347">
    <property type="entry name" value="SDR_fam"/>
</dbReference>
<dbReference type="PANTHER" id="PTHR42901">
    <property type="entry name" value="ALCOHOL DEHYDROGENASE"/>
    <property type="match status" value="1"/>
</dbReference>
<dbReference type="GeneID" id="30966845"/>
<organism evidence="5 6">
    <name type="scientific">Ascoidea rubescens DSM 1968</name>
    <dbReference type="NCBI Taxonomy" id="1344418"/>
    <lineage>
        <taxon>Eukaryota</taxon>
        <taxon>Fungi</taxon>
        <taxon>Dikarya</taxon>
        <taxon>Ascomycota</taxon>
        <taxon>Saccharomycotina</taxon>
        <taxon>Saccharomycetes</taxon>
        <taxon>Ascoideaceae</taxon>
        <taxon>Ascoidea</taxon>
    </lineage>
</organism>
<accession>A0A1D2VHQ5</accession>
<dbReference type="Proteomes" id="UP000095038">
    <property type="component" value="Unassembled WGS sequence"/>
</dbReference>
<evidence type="ECO:0000256" key="1">
    <source>
        <dbReference type="ARBA" id="ARBA00006484"/>
    </source>
</evidence>
<gene>
    <name evidence="5" type="ORF">ASCRUDRAFT_75772</name>
</gene>
<dbReference type="InParanoid" id="A0A1D2VHQ5"/>
<dbReference type="Gene3D" id="3.40.50.720">
    <property type="entry name" value="NAD(P)-binding Rossmann-like Domain"/>
    <property type="match status" value="1"/>
</dbReference>
<dbReference type="AlphaFoldDB" id="A0A1D2VHQ5"/>
<keyword evidence="2" id="KW-0521">NADP</keyword>
<sequence>MSYGSQAAKRLADKVIFITGASSGIGQATAREFASAANGQIKLVLSARRLDRLKSLSDELTSSYKNISVYYNVLDVSKIASIPVFIDSLPSEFKEIDILINNAGKAIGVDKVGSIKQDDINDMFQTNVLGMIQVVQSILPGMIERKRGDIVQLGSIAGREPYPGGAIYCATKHSLRAFTSALRKEVVNSPVRIIEIQPGAVETEFSKVRYYGDEKAAKKVYEGGEPLVAEDIAELIVFSCSRRANTVIAETLVFPTCQASPFHYYRGKGN</sequence>
<protein>
    <submittedName>
        <fullName evidence="5">Putative secreted protein</fullName>
    </submittedName>
</protein>
<dbReference type="RefSeq" id="XP_020047340.1">
    <property type="nucleotide sequence ID" value="XM_020193209.1"/>
</dbReference>
<reference evidence="6" key="1">
    <citation type="submission" date="2016-05" db="EMBL/GenBank/DDBJ databases">
        <title>Comparative genomics of biotechnologically important yeasts.</title>
        <authorList>
            <consortium name="DOE Joint Genome Institute"/>
            <person name="Riley R."/>
            <person name="Haridas S."/>
            <person name="Wolfe K.H."/>
            <person name="Lopes M.R."/>
            <person name="Hittinger C.T."/>
            <person name="Goker M."/>
            <person name="Salamov A."/>
            <person name="Wisecaver J."/>
            <person name="Long T.M."/>
            <person name="Aerts A.L."/>
            <person name="Barry K."/>
            <person name="Choi C."/>
            <person name="Clum A."/>
            <person name="Coughlan A.Y."/>
            <person name="Deshpande S."/>
            <person name="Douglass A.P."/>
            <person name="Hanson S.J."/>
            <person name="Klenk H.-P."/>
            <person name="Labutti K."/>
            <person name="Lapidus A."/>
            <person name="Lindquist E."/>
            <person name="Lipzen A."/>
            <person name="Meier-Kolthoff J.P."/>
            <person name="Ohm R.A."/>
            <person name="Otillar R.P."/>
            <person name="Pangilinan J."/>
            <person name="Peng Y."/>
            <person name="Rokas A."/>
            <person name="Rosa C.A."/>
            <person name="Scheuner C."/>
            <person name="Sibirny A.A."/>
            <person name="Slot J.C."/>
            <person name="Stielow J.B."/>
            <person name="Sun H."/>
            <person name="Kurtzman C.P."/>
            <person name="Blackwell M."/>
            <person name="Grigoriev I.V."/>
            <person name="Jeffries T.W."/>
        </authorList>
    </citation>
    <scope>NUCLEOTIDE SEQUENCE [LARGE SCALE GENOMIC DNA]</scope>
    <source>
        <strain evidence="6">DSM 1968</strain>
    </source>
</reference>
<comment type="similarity">
    <text evidence="1 4">Belongs to the short-chain dehydrogenases/reductases (SDR) family.</text>
</comment>
<evidence type="ECO:0000313" key="5">
    <source>
        <dbReference type="EMBL" id="ODV61033.1"/>
    </source>
</evidence>
<dbReference type="InterPro" id="IPR036291">
    <property type="entry name" value="NAD(P)-bd_dom_sf"/>
</dbReference>
<keyword evidence="6" id="KW-1185">Reference proteome</keyword>
<dbReference type="PANTHER" id="PTHR42901:SF1">
    <property type="entry name" value="ALCOHOL DEHYDROGENASE"/>
    <property type="match status" value="1"/>
</dbReference>
<proteinExistence type="inferred from homology"/>
<dbReference type="SUPFAM" id="SSF51735">
    <property type="entry name" value="NAD(P)-binding Rossmann-fold domains"/>
    <property type="match status" value="1"/>
</dbReference>
<dbReference type="PRINTS" id="PR00081">
    <property type="entry name" value="GDHRDH"/>
</dbReference>
<name>A0A1D2VHQ5_9ASCO</name>
<evidence type="ECO:0000256" key="2">
    <source>
        <dbReference type="ARBA" id="ARBA00022857"/>
    </source>
</evidence>